<dbReference type="PANTHER" id="PTHR42730:SF1">
    <property type="entry name" value="2-OXOGLUTARATE SYNTHASE SUBUNIT KORC"/>
    <property type="match status" value="1"/>
</dbReference>
<keyword evidence="4" id="KW-1185">Reference proteome</keyword>
<dbReference type="EC" id="1.2.7.3" evidence="3"/>
<name>A0A7R6PL61_9BACT</name>
<keyword evidence="1 3" id="KW-0560">Oxidoreductase</keyword>
<dbReference type="AlphaFoldDB" id="A0A7R6PL61"/>
<evidence type="ECO:0000259" key="2">
    <source>
        <dbReference type="Pfam" id="PF01558"/>
    </source>
</evidence>
<evidence type="ECO:0000256" key="1">
    <source>
        <dbReference type="ARBA" id="ARBA00023002"/>
    </source>
</evidence>
<dbReference type="PANTHER" id="PTHR42730">
    <property type="entry name" value="2-OXOGLUTARATE SYNTHASE SUBUNIT KORC"/>
    <property type="match status" value="1"/>
</dbReference>
<accession>A0A7R6PL61</accession>
<reference evidence="3 4" key="1">
    <citation type="journal article" date="2012" name="Extremophiles">
        <title>Thermotomaculum hydrothermale gen. nov., sp. nov., a novel heterotrophic thermophile within the phylum Acidobacteria from a deep-sea hydrothermal vent chimney in the Southern Okinawa Trough.</title>
        <authorList>
            <person name="Izumi H."/>
            <person name="Nunoura T."/>
            <person name="Miyazaki M."/>
            <person name="Mino S."/>
            <person name="Toki T."/>
            <person name="Takai K."/>
            <person name="Sako Y."/>
            <person name="Sawabe T."/>
            <person name="Nakagawa S."/>
        </authorList>
    </citation>
    <scope>NUCLEOTIDE SEQUENCE [LARGE SCALE GENOMIC DNA]</scope>
    <source>
        <strain evidence="3 4">AC55</strain>
    </source>
</reference>
<sequence>MTEEIVFAGFGGQGVLSLGQIIAYSGMLEGKEVCWMPSYGPEMRGGTANCIVSVSDEPISSPILAKFDTAIVLNRPSFEKFEPKVKEGGILIYDSTTINIKSDRKDIKVIGIKAFDEAIKLKNNKVMGMILLGTYLKHKPIVKTDTVEKALEKVLPERHHHLIPLNIEAIKTGMNLA</sequence>
<dbReference type="KEGG" id="thyd:TTHT_0551"/>
<dbReference type="InterPro" id="IPR019752">
    <property type="entry name" value="Pyrv/ketoisovalerate_OxRed_cat"/>
</dbReference>
<dbReference type="RefSeq" id="WP_201328478.1">
    <property type="nucleotide sequence ID" value="NZ_AP017470.1"/>
</dbReference>
<evidence type="ECO:0000313" key="3">
    <source>
        <dbReference type="EMBL" id="BBB32137.1"/>
    </source>
</evidence>
<dbReference type="SUPFAM" id="SSF53323">
    <property type="entry name" value="Pyruvate-ferredoxin oxidoreductase, PFOR, domain III"/>
    <property type="match status" value="1"/>
</dbReference>
<dbReference type="Gene3D" id="3.40.920.10">
    <property type="entry name" value="Pyruvate-ferredoxin oxidoreductase, PFOR, domain III"/>
    <property type="match status" value="1"/>
</dbReference>
<dbReference type="EMBL" id="AP017470">
    <property type="protein sequence ID" value="BBB32137.1"/>
    <property type="molecule type" value="Genomic_DNA"/>
</dbReference>
<dbReference type="GO" id="GO:0047553">
    <property type="term" value="F:2-oxoglutarate synthase activity"/>
    <property type="evidence" value="ECO:0007669"/>
    <property type="project" value="UniProtKB-EC"/>
</dbReference>
<dbReference type="InterPro" id="IPR002869">
    <property type="entry name" value="Pyrv_flavodox_OxRed_cen"/>
</dbReference>
<dbReference type="Pfam" id="PF01558">
    <property type="entry name" value="POR"/>
    <property type="match status" value="1"/>
</dbReference>
<proteinExistence type="predicted"/>
<evidence type="ECO:0000313" key="4">
    <source>
        <dbReference type="Proteomes" id="UP000595564"/>
    </source>
</evidence>
<protein>
    <submittedName>
        <fullName evidence="3">2-oxoglutarate ferredoxin oxidoreductase subunit gamma</fullName>
        <ecNumber evidence="3">1.2.7.3</ecNumber>
    </submittedName>
</protein>
<dbReference type="InterPro" id="IPR052554">
    <property type="entry name" value="2-oxoglutarate_synth_KorC"/>
</dbReference>
<feature type="domain" description="Pyruvate/ketoisovalerate oxidoreductase catalytic" evidence="2">
    <location>
        <begin position="11"/>
        <end position="174"/>
    </location>
</feature>
<dbReference type="Proteomes" id="UP000595564">
    <property type="component" value="Chromosome"/>
</dbReference>
<organism evidence="3 4">
    <name type="scientific">Thermotomaculum hydrothermale</name>
    <dbReference type="NCBI Taxonomy" id="981385"/>
    <lineage>
        <taxon>Bacteria</taxon>
        <taxon>Pseudomonadati</taxon>
        <taxon>Acidobacteriota</taxon>
        <taxon>Holophagae</taxon>
        <taxon>Thermotomaculales</taxon>
        <taxon>Thermotomaculaceae</taxon>
        <taxon>Thermotomaculum</taxon>
    </lineage>
</organism>
<gene>
    <name evidence="3" type="primary">korC</name>
    <name evidence="3" type="ORF">TTHT_0551</name>
</gene>